<evidence type="ECO:0000313" key="2">
    <source>
        <dbReference type="Proteomes" id="UP000003835"/>
    </source>
</evidence>
<reference evidence="1 2" key="1">
    <citation type="submission" date="2008-07" db="EMBL/GenBank/DDBJ databases">
        <authorList>
            <person name="Tandeau de Marsac N."/>
            <person name="Ferriera S."/>
            <person name="Johnson J."/>
            <person name="Kravitz S."/>
            <person name="Beeson K."/>
            <person name="Sutton G."/>
            <person name="Rogers Y.-H."/>
            <person name="Friedman R."/>
            <person name="Frazier M."/>
            <person name="Venter J.C."/>
        </authorList>
    </citation>
    <scope>NUCLEOTIDE SEQUENCE [LARGE SCALE GENOMIC DNA]</scope>
    <source>
        <strain evidence="1 2">PCC 7420</strain>
    </source>
</reference>
<gene>
    <name evidence="1" type="ORF">MC7420_2532</name>
</gene>
<keyword evidence="2" id="KW-1185">Reference proteome</keyword>
<organism evidence="1 2">
    <name type="scientific">Coleofasciculus chthonoplastes PCC 7420</name>
    <dbReference type="NCBI Taxonomy" id="118168"/>
    <lineage>
        <taxon>Bacteria</taxon>
        <taxon>Bacillati</taxon>
        <taxon>Cyanobacteriota</taxon>
        <taxon>Cyanophyceae</taxon>
        <taxon>Coleofasciculales</taxon>
        <taxon>Coleofasciculaceae</taxon>
        <taxon>Coleofasciculus</taxon>
    </lineage>
</organism>
<dbReference type="EMBL" id="DS989863">
    <property type="protein sequence ID" value="EDX72624.1"/>
    <property type="molecule type" value="Genomic_DNA"/>
</dbReference>
<sequence length="49" mass="5551">MSRRVWRGVGTDFTDNLTKPALLSWRSRRNIQQPQPTSLRLGIAGQTAI</sequence>
<dbReference type="Proteomes" id="UP000003835">
    <property type="component" value="Unassembled WGS sequence"/>
</dbReference>
<dbReference type="STRING" id="118168.MC7420_2532"/>
<name>B4VZT0_9CYAN</name>
<protein>
    <submittedName>
        <fullName evidence="1">Uncharacterized protein</fullName>
    </submittedName>
</protein>
<dbReference type="AlphaFoldDB" id="B4VZT0"/>
<dbReference type="HOGENOM" id="CLU_3134444_0_0_3"/>
<proteinExistence type="predicted"/>
<evidence type="ECO:0000313" key="1">
    <source>
        <dbReference type="EMBL" id="EDX72624.1"/>
    </source>
</evidence>
<accession>B4VZT0</accession>